<evidence type="ECO:0000256" key="5">
    <source>
        <dbReference type="ARBA" id="ARBA00022927"/>
    </source>
</evidence>
<feature type="transmembrane region" description="Helical" evidence="10">
    <location>
        <begin position="389"/>
        <end position="410"/>
    </location>
</feature>
<evidence type="ECO:0000256" key="8">
    <source>
        <dbReference type="ARBA" id="ARBA00023136"/>
    </source>
</evidence>
<dbReference type="SUPFAM" id="SSF103491">
    <property type="entry name" value="Preprotein translocase SecY subunit"/>
    <property type="match status" value="1"/>
</dbReference>
<dbReference type="GO" id="GO:0065002">
    <property type="term" value="P:intracellular protein transmembrane transport"/>
    <property type="evidence" value="ECO:0007669"/>
    <property type="project" value="UniProtKB-UniRule"/>
</dbReference>
<evidence type="ECO:0000256" key="4">
    <source>
        <dbReference type="ARBA" id="ARBA00022692"/>
    </source>
</evidence>
<dbReference type="GO" id="GO:0043952">
    <property type="term" value="P:protein transport by the Sec complex"/>
    <property type="evidence" value="ECO:0007669"/>
    <property type="project" value="UniProtKB-UniRule"/>
</dbReference>
<comment type="function">
    <text evidence="10">The central subunit of the protein translocation channel SecYEG. Consists of two halves formed by TMs 1-5 and 6-10. These two domains form a lateral gate at the front which open onto the bilayer between TMs 2 and 7, and are clamped together by SecE at the back. The channel is closed by both a pore ring composed of hydrophobic SecY resides and a short helix (helix 2A) on the extracellular side of the membrane which forms a plug. The plug probably moves laterally to allow the channel to open. The ring and the pore may move independently.</text>
</comment>
<protein>
    <recommendedName>
        <fullName evidence="9 10">Protein translocase subunit SecY</fullName>
    </recommendedName>
</protein>
<accession>A0A1F5S3N1</accession>
<dbReference type="Proteomes" id="UP000178323">
    <property type="component" value="Unassembled WGS sequence"/>
</dbReference>
<name>A0A1F5S3N1_9BACT</name>
<feature type="transmembrane region" description="Helical" evidence="10">
    <location>
        <begin position="267"/>
        <end position="287"/>
    </location>
</feature>
<organism evidence="12 13">
    <name type="scientific">Candidatus Falkowbacteria bacterium RBG_13_39_14</name>
    <dbReference type="NCBI Taxonomy" id="1797985"/>
    <lineage>
        <taxon>Bacteria</taxon>
        <taxon>Candidatus Falkowiibacteriota</taxon>
    </lineage>
</organism>
<dbReference type="InterPro" id="IPR002208">
    <property type="entry name" value="SecY/SEC61-alpha"/>
</dbReference>
<comment type="subcellular location">
    <subcellularLocation>
        <location evidence="10">Cell membrane</location>
        <topology evidence="10">Multi-pass membrane protein</topology>
    </subcellularLocation>
    <subcellularLocation>
        <location evidence="1">Membrane</location>
        <topology evidence="1">Multi-pass membrane protein</topology>
    </subcellularLocation>
</comment>
<evidence type="ECO:0000256" key="10">
    <source>
        <dbReference type="HAMAP-Rule" id="MF_01465"/>
    </source>
</evidence>
<dbReference type="PANTHER" id="PTHR10906">
    <property type="entry name" value="SECY/SEC61-ALPHA FAMILY MEMBER"/>
    <property type="match status" value="1"/>
</dbReference>
<comment type="similarity">
    <text evidence="2 10 11">Belongs to the SecY/SEC61-alpha family.</text>
</comment>
<dbReference type="HAMAP" id="MF_01465">
    <property type="entry name" value="SecY"/>
    <property type="match status" value="1"/>
</dbReference>
<dbReference type="PRINTS" id="PR00303">
    <property type="entry name" value="SECYTRNLCASE"/>
</dbReference>
<dbReference type="EMBL" id="MFFS01000066">
    <property type="protein sequence ID" value="OGF21246.1"/>
    <property type="molecule type" value="Genomic_DNA"/>
</dbReference>
<reference evidence="12 13" key="1">
    <citation type="journal article" date="2016" name="Nat. Commun.">
        <title>Thousands of microbial genomes shed light on interconnected biogeochemical processes in an aquifer system.</title>
        <authorList>
            <person name="Anantharaman K."/>
            <person name="Brown C.T."/>
            <person name="Hug L.A."/>
            <person name="Sharon I."/>
            <person name="Castelle C.J."/>
            <person name="Probst A.J."/>
            <person name="Thomas B.C."/>
            <person name="Singh A."/>
            <person name="Wilkins M.J."/>
            <person name="Karaoz U."/>
            <person name="Brodie E.L."/>
            <person name="Williams K.H."/>
            <person name="Hubbard S.S."/>
            <person name="Banfield J.F."/>
        </authorList>
    </citation>
    <scope>NUCLEOTIDE SEQUENCE [LARGE SCALE GENOMIC DNA]</scope>
</reference>
<feature type="transmembrane region" description="Helical" evidence="10">
    <location>
        <begin position="307"/>
        <end position="329"/>
    </location>
</feature>
<evidence type="ECO:0000256" key="1">
    <source>
        <dbReference type="ARBA" id="ARBA00004141"/>
    </source>
</evidence>
<dbReference type="STRING" id="1797985.A2Y83_04350"/>
<dbReference type="InterPro" id="IPR023201">
    <property type="entry name" value="SecY_dom_sf"/>
</dbReference>
<dbReference type="Gene3D" id="1.10.3370.10">
    <property type="entry name" value="SecY subunit domain"/>
    <property type="match status" value="1"/>
</dbReference>
<comment type="caution">
    <text evidence="12">The sequence shown here is derived from an EMBL/GenBank/DDBJ whole genome shotgun (WGS) entry which is preliminary data.</text>
</comment>
<feature type="transmembrane region" description="Helical" evidence="10">
    <location>
        <begin position="178"/>
        <end position="195"/>
    </location>
</feature>
<evidence type="ECO:0000256" key="2">
    <source>
        <dbReference type="ARBA" id="ARBA00005751"/>
    </source>
</evidence>
<evidence type="ECO:0000256" key="7">
    <source>
        <dbReference type="ARBA" id="ARBA00023010"/>
    </source>
</evidence>
<feature type="transmembrane region" description="Helical" evidence="10">
    <location>
        <begin position="69"/>
        <end position="93"/>
    </location>
</feature>
<keyword evidence="5 10" id="KW-0653">Protein transport</keyword>
<evidence type="ECO:0000256" key="6">
    <source>
        <dbReference type="ARBA" id="ARBA00022989"/>
    </source>
</evidence>
<dbReference type="Pfam" id="PF00344">
    <property type="entry name" value="SecY"/>
    <property type="match status" value="1"/>
</dbReference>
<evidence type="ECO:0000256" key="9">
    <source>
        <dbReference type="ARBA" id="ARBA00039733"/>
    </source>
</evidence>
<comment type="subunit">
    <text evidence="10">Component of the Sec protein translocase complex. Heterotrimer consisting of SecY, SecE and SecG subunits. The heterotrimers can form oligomers, although 1 heterotrimer is thought to be able to translocate proteins. Interacts with the ribosome. Interacts with SecDF, and other proteins may be involved. Interacts with SecA.</text>
</comment>
<feature type="transmembrane region" description="Helical" evidence="10">
    <location>
        <begin position="207"/>
        <end position="227"/>
    </location>
</feature>
<gene>
    <name evidence="10" type="primary">secY</name>
    <name evidence="12" type="ORF">A2Y83_04350</name>
</gene>
<feature type="transmembrane region" description="Helical" evidence="10">
    <location>
        <begin position="113"/>
        <end position="133"/>
    </location>
</feature>
<keyword evidence="10" id="KW-1003">Cell membrane</keyword>
<evidence type="ECO:0000313" key="13">
    <source>
        <dbReference type="Proteomes" id="UP000178323"/>
    </source>
</evidence>
<proteinExistence type="inferred from homology"/>
<dbReference type="InterPro" id="IPR026593">
    <property type="entry name" value="SecY"/>
</dbReference>
<keyword evidence="7 10" id="KW-0811">Translocation</keyword>
<evidence type="ECO:0000256" key="3">
    <source>
        <dbReference type="ARBA" id="ARBA00022448"/>
    </source>
</evidence>
<dbReference type="GO" id="GO:0005886">
    <property type="term" value="C:plasma membrane"/>
    <property type="evidence" value="ECO:0007669"/>
    <property type="project" value="UniProtKB-SubCell"/>
</dbReference>
<evidence type="ECO:0000256" key="11">
    <source>
        <dbReference type="RuleBase" id="RU004349"/>
    </source>
</evidence>
<dbReference type="AlphaFoldDB" id="A0A1F5S3N1"/>
<feature type="transmembrane region" description="Helical" evidence="10">
    <location>
        <begin position="20"/>
        <end position="37"/>
    </location>
</feature>
<sequence>MIIDKLKQIFKIPDLKKSILFVLAMLVIFRFAAHVPMPGVDAGALKEFFSANQFLGLLNMFSGGGMENFSVVLLGIGPYITAAIIVELLTVVIPKLEELSKEGESGYQKINQYTRLLTVPLAALQAVAMITLLKQSSRQIIGQMGLLQFLTTIVTVTAGTVFLMWIGELISEKQIGNGISLLIFAGIVSHLPQAVKQTIAIFDKTQIINLAILAAIAAGMIIAIIAVTEGYRKIPISYARQIRGNKTYGGMESSLPIKVLQAGMIPIIFAISVVLFPPMIAQFFLRAKSAFFVNSAQFVTSLFQNQAFYAAIFFLLVVGFTYFYTAIVFHPDQMAENLQRQGAFIPGIRPGKPTALYIDFVSNRIMLGGSLFLGLVAILPIGIQQFIHVSTLMVSGASLLIIVGVVIEIMEAINAQLVMREYEEF</sequence>
<keyword evidence="3 10" id="KW-0813">Transport</keyword>
<keyword evidence="4 10" id="KW-0812">Transmembrane</keyword>
<feature type="transmembrane region" description="Helical" evidence="10">
    <location>
        <begin position="145"/>
        <end position="166"/>
    </location>
</feature>
<dbReference type="FunFam" id="1.10.3370.10:FF:000001">
    <property type="entry name" value="Preprotein translocase subunit SecY"/>
    <property type="match status" value="1"/>
</dbReference>
<keyword evidence="8 10" id="KW-0472">Membrane</keyword>
<feature type="transmembrane region" description="Helical" evidence="10">
    <location>
        <begin position="365"/>
        <end position="383"/>
    </location>
</feature>
<dbReference type="GO" id="GO:0006605">
    <property type="term" value="P:protein targeting"/>
    <property type="evidence" value="ECO:0007669"/>
    <property type="project" value="UniProtKB-UniRule"/>
</dbReference>
<dbReference type="NCBIfam" id="TIGR00967">
    <property type="entry name" value="3a0501s007"/>
    <property type="match status" value="1"/>
</dbReference>
<keyword evidence="6 10" id="KW-1133">Transmembrane helix</keyword>
<dbReference type="PIRSF" id="PIRSF004557">
    <property type="entry name" value="SecY"/>
    <property type="match status" value="1"/>
</dbReference>
<evidence type="ECO:0000313" key="12">
    <source>
        <dbReference type="EMBL" id="OGF21246.1"/>
    </source>
</evidence>